<proteinExistence type="predicted"/>
<name>A0A9W6NEZ4_9PSED</name>
<comment type="caution">
    <text evidence="1">The sequence shown here is derived from an EMBL/GenBank/DDBJ whole genome shotgun (WGS) entry which is preliminary data.</text>
</comment>
<dbReference type="AlphaFoldDB" id="A0A9W6NEZ4"/>
<reference evidence="1" key="1">
    <citation type="journal article" date="2014" name="Int. J. Syst. Evol. Microbiol.">
        <title>Complete genome sequence of Corynebacterium casei LMG S-19264T (=DSM 44701T), isolated from a smear-ripened cheese.</title>
        <authorList>
            <consortium name="US DOE Joint Genome Institute (JGI-PGF)"/>
            <person name="Walter F."/>
            <person name="Albersmeier A."/>
            <person name="Kalinowski J."/>
            <person name="Ruckert C."/>
        </authorList>
    </citation>
    <scope>NUCLEOTIDE SEQUENCE</scope>
    <source>
        <strain evidence="1">VKM B-2935</strain>
    </source>
</reference>
<protein>
    <submittedName>
        <fullName evidence="1">Uncharacterized protein</fullName>
    </submittedName>
</protein>
<reference evidence="1" key="2">
    <citation type="submission" date="2023-01" db="EMBL/GenBank/DDBJ databases">
        <authorList>
            <person name="Sun Q."/>
            <person name="Evtushenko L."/>
        </authorList>
    </citation>
    <scope>NUCLEOTIDE SEQUENCE</scope>
    <source>
        <strain evidence="1">VKM B-2935</strain>
    </source>
</reference>
<keyword evidence="2" id="KW-1185">Reference proteome</keyword>
<dbReference type="EMBL" id="BSFN01000003">
    <property type="protein sequence ID" value="GLK88302.1"/>
    <property type="molecule type" value="Genomic_DNA"/>
</dbReference>
<gene>
    <name evidence="1" type="ORF">GCM10017655_13640</name>
</gene>
<evidence type="ECO:0000313" key="1">
    <source>
        <dbReference type="EMBL" id="GLK88302.1"/>
    </source>
</evidence>
<organism evidence="1 2">
    <name type="scientific">Pseudomonas turukhanskensis</name>
    <dbReference type="NCBI Taxonomy" id="1806536"/>
    <lineage>
        <taxon>Bacteria</taxon>
        <taxon>Pseudomonadati</taxon>
        <taxon>Pseudomonadota</taxon>
        <taxon>Gammaproteobacteria</taxon>
        <taxon>Pseudomonadales</taxon>
        <taxon>Pseudomonadaceae</taxon>
        <taxon>Pseudomonas</taxon>
    </lineage>
</organism>
<dbReference type="Proteomes" id="UP001143328">
    <property type="component" value="Unassembled WGS sequence"/>
</dbReference>
<evidence type="ECO:0000313" key="2">
    <source>
        <dbReference type="Proteomes" id="UP001143328"/>
    </source>
</evidence>
<dbReference type="RefSeq" id="WP_271194530.1">
    <property type="nucleotide sequence ID" value="NZ_BSFN01000003.1"/>
</dbReference>
<accession>A0A9W6NEZ4</accession>
<sequence>MAAVVQRLKQTKNHTAGASVQPVSFEFEVFEGLVSYGLFKSELDAGYAADAINRRIAQVKFWKKTDEAIEMLNGLKLAALVYHEELAEDLKGYFEEQRKAREARWAAEADNASKLES</sequence>